<evidence type="ECO:0000313" key="3">
    <source>
        <dbReference type="Proteomes" id="UP000027451"/>
    </source>
</evidence>
<proteinExistence type="predicted"/>
<feature type="compositionally biased region" description="Pro residues" evidence="1">
    <location>
        <begin position="119"/>
        <end position="133"/>
    </location>
</feature>
<feature type="region of interest" description="Disordered" evidence="1">
    <location>
        <begin position="103"/>
        <end position="133"/>
    </location>
</feature>
<accession>A0A656QHG2</accession>
<dbReference type="EMBL" id="JFHD01000028">
    <property type="protein sequence ID" value="KDR27130.1"/>
    <property type="molecule type" value="Genomic_DNA"/>
</dbReference>
<sequence>MLGERDFRVWPLPRARPAAQLLRQLDDLREPGRADRMTARKQSAVRPKATAARAIAGAAPAMRVDEFLDDSDFLADVLSSARDANGRFWPVLKLPYRLTKTPARARALPGAPQRVRRAPPAPARAPAPEDLPA</sequence>
<evidence type="ECO:0000256" key="1">
    <source>
        <dbReference type="SAM" id="MobiDB-lite"/>
    </source>
</evidence>
<reference evidence="2 3" key="1">
    <citation type="submission" date="2014-03" db="EMBL/GenBank/DDBJ databases">
        <title>Draft Genome Sequences of Four Burkholderia Strains.</title>
        <authorList>
            <person name="Liu X.Y."/>
            <person name="Li C.X."/>
            <person name="Xu J.H."/>
        </authorList>
    </citation>
    <scope>NUCLEOTIDE SEQUENCE [LARGE SCALE GENOMIC DNA]</scope>
    <source>
        <strain evidence="2 3">OP-1</strain>
    </source>
</reference>
<dbReference type="AlphaFoldDB" id="A0A656QHG2"/>
<comment type="caution">
    <text evidence="2">The sequence shown here is derived from an EMBL/GenBank/DDBJ whole genome shotgun (WGS) entry which is preliminary data.</text>
</comment>
<name>A0A656QHG2_9BURK</name>
<gene>
    <name evidence="2" type="ORF">BG60_18535</name>
</gene>
<dbReference type="Proteomes" id="UP000027451">
    <property type="component" value="Unassembled WGS sequence"/>
</dbReference>
<keyword evidence="3" id="KW-1185">Reference proteome</keyword>
<organism evidence="2 3">
    <name type="scientific">Caballeronia zhejiangensis</name>
    <dbReference type="NCBI Taxonomy" id="871203"/>
    <lineage>
        <taxon>Bacteria</taxon>
        <taxon>Pseudomonadati</taxon>
        <taxon>Pseudomonadota</taxon>
        <taxon>Betaproteobacteria</taxon>
        <taxon>Burkholderiales</taxon>
        <taxon>Burkholderiaceae</taxon>
        <taxon>Caballeronia</taxon>
    </lineage>
</organism>
<protein>
    <submittedName>
        <fullName evidence="2">Uncharacterized protein</fullName>
    </submittedName>
</protein>
<evidence type="ECO:0000313" key="2">
    <source>
        <dbReference type="EMBL" id="KDR27130.1"/>
    </source>
</evidence>